<dbReference type="CDD" id="cd07941">
    <property type="entry name" value="DRE_TIM_LeuA3"/>
    <property type="match status" value="1"/>
</dbReference>
<dbReference type="InterPro" id="IPR002034">
    <property type="entry name" value="AIPM/Hcit_synth_CS"/>
</dbReference>
<evidence type="ECO:0000313" key="12">
    <source>
        <dbReference type="Proteomes" id="UP001224997"/>
    </source>
</evidence>
<evidence type="ECO:0000256" key="9">
    <source>
        <dbReference type="RuleBase" id="RU003523"/>
    </source>
</evidence>
<dbReference type="PROSITE" id="PS00815">
    <property type="entry name" value="AIPM_HOMOCIT_SYNTH_1"/>
    <property type="match status" value="1"/>
</dbReference>
<dbReference type="EMBL" id="JAVAMQ010000006">
    <property type="protein sequence ID" value="MDP5307234.1"/>
    <property type="molecule type" value="Genomic_DNA"/>
</dbReference>
<dbReference type="Proteomes" id="UP001224997">
    <property type="component" value="Unassembled WGS sequence"/>
</dbReference>
<proteinExistence type="inferred from homology"/>
<dbReference type="NCBIfam" id="TIGR00977">
    <property type="entry name" value="citramal_synth"/>
    <property type="match status" value="1"/>
</dbReference>
<dbReference type="InterPro" id="IPR013785">
    <property type="entry name" value="Aldolase_TIM"/>
</dbReference>
<dbReference type="SUPFAM" id="SSF51569">
    <property type="entry name" value="Aldolase"/>
    <property type="match status" value="1"/>
</dbReference>
<dbReference type="InterPro" id="IPR005675">
    <property type="entry name" value="Citramal_synthase"/>
</dbReference>
<evidence type="ECO:0000256" key="4">
    <source>
        <dbReference type="ARBA" id="ARBA00022624"/>
    </source>
</evidence>
<gene>
    <name evidence="11" type="primary">cimA</name>
    <name evidence="11" type="ORF">Q5Y72_09010</name>
</gene>
<evidence type="ECO:0000256" key="6">
    <source>
        <dbReference type="ARBA" id="ARBA00023304"/>
    </source>
</evidence>
<dbReference type="Pfam" id="PF08502">
    <property type="entry name" value="LeuA_dimer"/>
    <property type="match status" value="1"/>
</dbReference>
<evidence type="ECO:0000256" key="8">
    <source>
        <dbReference type="NCBIfam" id="TIGR00977"/>
    </source>
</evidence>
<dbReference type="SUPFAM" id="SSF110921">
    <property type="entry name" value="2-isopropylmalate synthase LeuA, allosteric (dimerisation) domain"/>
    <property type="match status" value="1"/>
</dbReference>
<dbReference type="Gene3D" id="1.10.238.260">
    <property type="match status" value="1"/>
</dbReference>
<dbReference type="PANTHER" id="PTHR43538">
    <property type="entry name" value="ALPHA-IPM SYNTHASE/HOMOCITRATE SYNTHASE"/>
    <property type="match status" value="1"/>
</dbReference>
<dbReference type="InterPro" id="IPR013709">
    <property type="entry name" value="2-isopropylmalate_synth_dimer"/>
</dbReference>
<reference evidence="11 12" key="1">
    <citation type="submission" date="2023-08" db="EMBL/GenBank/DDBJ databases">
        <authorList>
            <person name="Park J.-S."/>
        </authorList>
    </citation>
    <scope>NUCLEOTIDE SEQUENCE [LARGE SCALE GENOMIC DNA]</scope>
    <source>
        <strain evidence="11 12">2205BS29-5</strain>
    </source>
</reference>
<comment type="similarity">
    <text evidence="2 9">Belongs to the alpha-IPM synthase/homocitrate synthase family.</text>
</comment>
<dbReference type="Gene3D" id="3.30.160.270">
    <property type="match status" value="1"/>
</dbReference>
<dbReference type="SMART" id="SM00917">
    <property type="entry name" value="LeuA_dimer"/>
    <property type="match status" value="1"/>
</dbReference>
<dbReference type="PROSITE" id="PS50991">
    <property type="entry name" value="PYR_CT"/>
    <property type="match status" value="1"/>
</dbReference>
<dbReference type="Gene3D" id="3.20.20.70">
    <property type="entry name" value="Aldolase class I"/>
    <property type="match status" value="1"/>
</dbReference>
<comment type="pathway">
    <text evidence="1">Amino-acid biosynthesis; L-isoleucine biosynthesis; 2-oxobutanoate from pyruvate: step 1/3.</text>
</comment>
<dbReference type="RefSeq" id="WP_305963081.1">
    <property type="nucleotide sequence ID" value="NZ_JAVAMQ010000006.1"/>
</dbReference>
<dbReference type="Pfam" id="PF00682">
    <property type="entry name" value="HMGL-like"/>
    <property type="match status" value="1"/>
</dbReference>
<evidence type="ECO:0000256" key="1">
    <source>
        <dbReference type="ARBA" id="ARBA00004743"/>
    </source>
</evidence>
<accession>A0ABT9JC27</accession>
<dbReference type="InterPro" id="IPR054691">
    <property type="entry name" value="LeuA/HCS_post-cat"/>
</dbReference>
<dbReference type="Pfam" id="PF22617">
    <property type="entry name" value="HCS_D2"/>
    <property type="match status" value="1"/>
</dbReference>
<protein>
    <recommendedName>
        <fullName evidence="8">Citramalate synthase</fullName>
        <ecNumber evidence="8">2.3.3.21</ecNumber>
    </recommendedName>
</protein>
<keyword evidence="6" id="KW-0100">Branched-chain amino acid biosynthesis</keyword>
<keyword evidence="3" id="KW-0028">Amino-acid biosynthesis</keyword>
<dbReference type="InterPro" id="IPR000891">
    <property type="entry name" value="PYR_CT"/>
</dbReference>
<comment type="caution">
    <text evidence="11">The sequence shown here is derived from an EMBL/GenBank/DDBJ whole genome shotgun (WGS) entry which is preliminary data.</text>
</comment>
<feature type="domain" description="Pyruvate carboxyltransferase" evidence="10">
    <location>
        <begin position="6"/>
        <end position="272"/>
    </location>
</feature>
<keyword evidence="5 9" id="KW-0808">Transferase</keyword>
<evidence type="ECO:0000256" key="3">
    <source>
        <dbReference type="ARBA" id="ARBA00022605"/>
    </source>
</evidence>
<keyword evidence="4" id="KW-0412">Isoleucine biosynthesis</keyword>
<evidence type="ECO:0000313" key="11">
    <source>
        <dbReference type="EMBL" id="MDP5307234.1"/>
    </source>
</evidence>
<keyword evidence="12" id="KW-1185">Reference proteome</keyword>
<sequence>MTPERLYLYDTTLRDGQQTQGVQFSAREKVEIARMLDGLGVDYIEGGWPGANPTDSEFFADAPATRAVMTAFGMTKRAGRSAANDEVLAGVLDARTPAVCLVGKTHVLHVTEALGIGLDENLANIGESVAHLVASGREALFDAEHLFDGWKADPGHALACLRAALGAGARWIVLCDTNGGTLPAEVARIVGEVIAAGIPGDRLGIHCHDDTGNALACSLAAIDAGVRQVQGTLNGLGERCGNADLVSLIPTLLLKPPYATRFSTGIDRDRLRDLSRLSHRLDDILNRVSRRGAPYVGASAFAHKAGLHASAILKNPATYEHVDPALVGNARVIPMSNQAGQSNLRARLADAGIEVAAGDPALGRILDLVKRREDQGYSYDGAQASFELLARRELGSLPRFFETDRYRVTVERRHNARGERISVSEAVVAVRLGDQRVLSVSESQDAEGGDRGPVNALWRALVKDLGPYQAVIDQMHLADFRVRITQGGTDAVTRVIIDSADRQERTWSTVGVSANIVDASFDALIDAITWKLIRDGVAPA</sequence>
<dbReference type="InterPro" id="IPR036230">
    <property type="entry name" value="LeuA_allosteric_dom_sf"/>
</dbReference>
<dbReference type="EC" id="2.3.3.21" evidence="8"/>
<evidence type="ECO:0000256" key="5">
    <source>
        <dbReference type="ARBA" id="ARBA00022679"/>
    </source>
</evidence>
<evidence type="ECO:0000256" key="7">
    <source>
        <dbReference type="ARBA" id="ARBA00048263"/>
    </source>
</evidence>
<comment type="catalytic activity">
    <reaction evidence="7">
        <text>pyruvate + acetyl-CoA + H2O = (3R)-citramalate + CoA + H(+)</text>
        <dbReference type="Rhea" id="RHEA:19045"/>
        <dbReference type="ChEBI" id="CHEBI:15361"/>
        <dbReference type="ChEBI" id="CHEBI:15377"/>
        <dbReference type="ChEBI" id="CHEBI:15378"/>
        <dbReference type="ChEBI" id="CHEBI:30934"/>
        <dbReference type="ChEBI" id="CHEBI:57287"/>
        <dbReference type="ChEBI" id="CHEBI:57288"/>
        <dbReference type="EC" id="2.3.3.21"/>
    </reaction>
</comment>
<organism evidence="11 12">
    <name type="scientific">Paracoccus spongiarum</name>
    <dbReference type="NCBI Taxonomy" id="3064387"/>
    <lineage>
        <taxon>Bacteria</taxon>
        <taxon>Pseudomonadati</taxon>
        <taxon>Pseudomonadota</taxon>
        <taxon>Alphaproteobacteria</taxon>
        <taxon>Rhodobacterales</taxon>
        <taxon>Paracoccaceae</taxon>
        <taxon>Paracoccus</taxon>
    </lineage>
</organism>
<name>A0ABT9JC27_9RHOB</name>
<evidence type="ECO:0000259" key="10">
    <source>
        <dbReference type="PROSITE" id="PS50991"/>
    </source>
</evidence>
<evidence type="ECO:0000256" key="2">
    <source>
        <dbReference type="ARBA" id="ARBA00006154"/>
    </source>
</evidence>
<dbReference type="PANTHER" id="PTHR43538:SF1">
    <property type="entry name" value="(R)-CITRAMALATE SYNTHASE"/>
    <property type="match status" value="1"/>
</dbReference>
<dbReference type="PROSITE" id="PS00816">
    <property type="entry name" value="AIPM_HOMOCIT_SYNTH_2"/>
    <property type="match status" value="1"/>
</dbReference>